<keyword evidence="2 3" id="KW-0413">Isomerase</keyword>
<dbReference type="PANTHER" id="PTHR11934">
    <property type="entry name" value="RIBOSE-5-PHOSPHATE ISOMERASE"/>
    <property type="match status" value="1"/>
</dbReference>
<dbReference type="PANTHER" id="PTHR11934:SF0">
    <property type="entry name" value="RIBOSE-5-PHOSPHATE ISOMERASE"/>
    <property type="match status" value="1"/>
</dbReference>
<comment type="similarity">
    <text evidence="3">Belongs to the ribose 5-phosphate isomerase family.</text>
</comment>
<proteinExistence type="inferred from homology"/>
<dbReference type="InterPro" id="IPR020672">
    <property type="entry name" value="Ribose5P_isomerase_typA_subgr"/>
</dbReference>
<dbReference type="NCBIfam" id="TIGR00021">
    <property type="entry name" value="rpiA"/>
    <property type="match status" value="1"/>
</dbReference>
<accession>A0A0C1FGV0</accession>
<keyword evidence="5" id="KW-1185">Reference proteome</keyword>
<organism evidence="4 5">
    <name type="scientific">Pedobacter kyungheensis</name>
    <dbReference type="NCBI Taxonomy" id="1069985"/>
    <lineage>
        <taxon>Bacteria</taxon>
        <taxon>Pseudomonadati</taxon>
        <taxon>Bacteroidota</taxon>
        <taxon>Sphingobacteriia</taxon>
        <taxon>Sphingobacteriales</taxon>
        <taxon>Sphingobacteriaceae</taxon>
        <taxon>Pedobacter</taxon>
    </lineage>
</organism>
<comment type="pathway">
    <text evidence="3">Carbohydrate degradation; pentose phosphate pathway; D-ribose 5-phosphate from D-ribulose 5-phosphate (non-oxidative stage): step 1/1.</text>
</comment>
<comment type="caution">
    <text evidence="4">The sequence shown here is derived from an EMBL/GenBank/DDBJ whole genome shotgun (WGS) entry which is preliminary data.</text>
</comment>
<dbReference type="GO" id="GO:0009052">
    <property type="term" value="P:pentose-phosphate shunt, non-oxidative branch"/>
    <property type="evidence" value="ECO:0007669"/>
    <property type="project" value="UniProtKB-UniRule"/>
</dbReference>
<dbReference type="RefSeq" id="WP_039478969.1">
    <property type="nucleotide sequence ID" value="NZ_JSYN01000022.1"/>
</dbReference>
<dbReference type="FunFam" id="3.40.50.1360:FF:000001">
    <property type="entry name" value="Ribose-5-phosphate isomerase A"/>
    <property type="match status" value="1"/>
</dbReference>
<feature type="binding site" evidence="3">
    <location>
        <position position="129"/>
    </location>
    <ligand>
        <name>substrate</name>
    </ligand>
</feature>
<dbReference type="UniPathway" id="UPA00115">
    <property type="reaction ID" value="UER00412"/>
</dbReference>
<dbReference type="Gene3D" id="3.40.50.1360">
    <property type="match status" value="1"/>
</dbReference>
<dbReference type="Proteomes" id="UP000031246">
    <property type="component" value="Unassembled WGS sequence"/>
</dbReference>
<dbReference type="EC" id="5.3.1.6" evidence="3"/>
<dbReference type="Gene3D" id="3.30.70.260">
    <property type="match status" value="1"/>
</dbReference>
<feature type="binding site" evidence="3">
    <location>
        <begin position="89"/>
        <end position="92"/>
    </location>
    <ligand>
        <name>substrate</name>
    </ligand>
</feature>
<dbReference type="SUPFAM" id="SSF100950">
    <property type="entry name" value="NagB/RpiA/CoA transferase-like"/>
    <property type="match status" value="1"/>
</dbReference>
<name>A0A0C1FGV0_9SPHI</name>
<feature type="active site" description="Proton acceptor" evidence="3">
    <location>
        <position position="111"/>
    </location>
</feature>
<dbReference type="SUPFAM" id="SSF75445">
    <property type="entry name" value="D-ribose-5-phosphate isomerase (RpiA), lid domain"/>
    <property type="match status" value="1"/>
</dbReference>
<dbReference type="CDD" id="cd01398">
    <property type="entry name" value="RPI_A"/>
    <property type="match status" value="1"/>
</dbReference>
<protein>
    <recommendedName>
        <fullName evidence="3">Ribose-5-phosphate isomerase A</fullName>
        <ecNumber evidence="3">5.3.1.6</ecNumber>
    </recommendedName>
    <alternativeName>
        <fullName evidence="3">Phosphoriboisomerase A</fullName>
        <shortName evidence="3">PRI</shortName>
    </alternativeName>
</protein>
<dbReference type="EMBL" id="JSYN01000022">
    <property type="protein sequence ID" value="KIA92207.1"/>
    <property type="molecule type" value="Genomic_DNA"/>
</dbReference>
<dbReference type="AlphaFoldDB" id="A0A0C1FGV0"/>
<dbReference type="OrthoDB" id="5870696at2"/>
<sequence length="229" mass="24144">MEKTNQNQQDAEKQAAALAAVKYVKDGDVVGLGTGSTTTFAIRALGDLVKGGLKITAAASSVATEKLAKSLGIEILDLGSLSKIDISIDGADEFTESLDLIKGGGGALFREKIIASLSKNAIVITDASKKVKKLGAFTVPVEVIPLAYQYVFDQITLLGGQGKLRVKENKTFITDNGNLIIDADFGLIDDPAKLSSSLNQINGVLAHGLFINITSKVIMSEGMEIIVFE</sequence>
<feature type="binding site" evidence="3">
    <location>
        <begin position="34"/>
        <end position="37"/>
    </location>
    <ligand>
        <name>substrate</name>
    </ligand>
</feature>
<feature type="binding site" evidence="3">
    <location>
        <begin position="102"/>
        <end position="105"/>
    </location>
    <ligand>
        <name>substrate</name>
    </ligand>
</feature>
<dbReference type="InterPro" id="IPR037171">
    <property type="entry name" value="NagB/RpiA_transferase-like"/>
</dbReference>
<reference evidence="4 5" key="1">
    <citation type="submission" date="2014-10" db="EMBL/GenBank/DDBJ databases">
        <title>Pedobacter Kyungheensis.</title>
        <authorList>
            <person name="Anderson B.M."/>
            <person name="Newman J.D."/>
        </authorList>
    </citation>
    <scope>NUCLEOTIDE SEQUENCE [LARGE SCALE GENOMIC DNA]</scope>
    <source>
        <strain evidence="4 5">KACC 16221</strain>
    </source>
</reference>
<evidence type="ECO:0000256" key="3">
    <source>
        <dbReference type="HAMAP-Rule" id="MF_00170"/>
    </source>
</evidence>
<dbReference type="GO" id="GO:0006014">
    <property type="term" value="P:D-ribose metabolic process"/>
    <property type="evidence" value="ECO:0007669"/>
    <property type="project" value="TreeGrafter"/>
</dbReference>
<dbReference type="InterPro" id="IPR004788">
    <property type="entry name" value="Ribose5P_isomerase_type_A"/>
</dbReference>
<comment type="catalytic activity">
    <reaction evidence="1 3">
        <text>aldehydo-D-ribose 5-phosphate = D-ribulose 5-phosphate</text>
        <dbReference type="Rhea" id="RHEA:14657"/>
        <dbReference type="ChEBI" id="CHEBI:58121"/>
        <dbReference type="ChEBI" id="CHEBI:58273"/>
        <dbReference type="EC" id="5.3.1.6"/>
    </reaction>
</comment>
<evidence type="ECO:0000256" key="1">
    <source>
        <dbReference type="ARBA" id="ARBA00001713"/>
    </source>
</evidence>
<dbReference type="HAMAP" id="MF_00170">
    <property type="entry name" value="Rib_5P_isom_A"/>
    <property type="match status" value="1"/>
</dbReference>
<dbReference type="Pfam" id="PF06026">
    <property type="entry name" value="Rib_5-P_isom_A"/>
    <property type="match status" value="1"/>
</dbReference>
<comment type="function">
    <text evidence="3">Catalyzes the reversible conversion of ribose-5-phosphate to ribulose 5-phosphate.</text>
</comment>
<dbReference type="GO" id="GO:0005829">
    <property type="term" value="C:cytosol"/>
    <property type="evidence" value="ECO:0007669"/>
    <property type="project" value="TreeGrafter"/>
</dbReference>
<gene>
    <name evidence="3" type="primary">rpiA</name>
    <name evidence="4" type="ORF">OC25_17955</name>
</gene>
<dbReference type="NCBIfam" id="NF001924">
    <property type="entry name" value="PRK00702.1"/>
    <property type="match status" value="1"/>
</dbReference>
<evidence type="ECO:0000313" key="5">
    <source>
        <dbReference type="Proteomes" id="UP000031246"/>
    </source>
</evidence>
<comment type="subunit">
    <text evidence="3">Homodimer.</text>
</comment>
<evidence type="ECO:0000313" key="4">
    <source>
        <dbReference type="EMBL" id="KIA92207.1"/>
    </source>
</evidence>
<dbReference type="GO" id="GO:0004751">
    <property type="term" value="F:ribose-5-phosphate isomerase activity"/>
    <property type="evidence" value="ECO:0007669"/>
    <property type="project" value="UniProtKB-UniRule"/>
</dbReference>
<evidence type="ECO:0000256" key="2">
    <source>
        <dbReference type="ARBA" id="ARBA00023235"/>
    </source>
</evidence>